<accession>A0AA35JQW6</accession>
<name>A0AA35JQW6_9SAUR</name>
<reference evidence="1" key="1">
    <citation type="submission" date="2022-12" db="EMBL/GenBank/DDBJ databases">
        <authorList>
            <person name="Alioto T."/>
            <person name="Alioto T."/>
            <person name="Gomez Garrido J."/>
        </authorList>
    </citation>
    <scope>NUCLEOTIDE SEQUENCE</scope>
</reference>
<dbReference type="Proteomes" id="UP001178461">
    <property type="component" value="Chromosome 1"/>
</dbReference>
<organism evidence="1 2">
    <name type="scientific">Podarcis lilfordi</name>
    <name type="common">Lilford's wall lizard</name>
    <dbReference type="NCBI Taxonomy" id="74358"/>
    <lineage>
        <taxon>Eukaryota</taxon>
        <taxon>Metazoa</taxon>
        <taxon>Chordata</taxon>
        <taxon>Craniata</taxon>
        <taxon>Vertebrata</taxon>
        <taxon>Euteleostomi</taxon>
        <taxon>Lepidosauria</taxon>
        <taxon>Squamata</taxon>
        <taxon>Bifurcata</taxon>
        <taxon>Unidentata</taxon>
        <taxon>Episquamata</taxon>
        <taxon>Laterata</taxon>
        <taxon>Lacertibaenia</taxon>
        <taxon>Lacertidae</taxon>
        <taxon>Podarcis</taxon>
    </lineage>
</organism>
<evidence type="ECO:0000313" key="1">
    <source>
        <dbReference type="EMBL" id="CAI5763467.1"/>
    </source>
</evidence>
<keyword evidence="2" id="KW-1185">Reference proteome</keyword>
<dbReference type="AlphaFoldDB" id="A0AA35JQW6"/>
<feature type="non-terminal residue" evidence="1">
    <location>
        <position position="1"/>
    </location>
</feature>
<gene>
    <name evidence="1" type="ORF">PODLI_1B005623</name>
</gene>
<proteinExistence type="predicted"/>
<evidence type="ECO:0000313" key="2">
    <source>
        <dbReference type="Proteomes" id="UP001178461"/>
    </source>
</evidence>
<protein>
    <submittedName>
        <fullName evidence="1">Uncharacterized protein</fullName>
    </submittedName>
</protein>
<dbReference type="EMBL" id="OX395126">
    <property type="protein sequence ID" value="CAI5763467.1"/>
    <property type="molecule type" value="Genomic_DNA"/>
</dbReference>
<sequence>VWSVSWRLLLPDPRSALRLADPVAGGYRFAAEPPLPTESALVLSLVLRFASPTPPLGYIAKPNKDSRIEASSLHPAGSPPLPPRGCFVQLSRLAF</sequence>